<gene>
    <name evidence="1" type="ORF">ENS59_01880</name>
</gene>
<dbReference type="AlphaFoldDB" id="A0A7C3E5Q6"/>
<name>A0A7C3E5Q6_9SPIR</name>
<sequence>MSFGDRMKEYFGKGLETSRDLMAKAGAKAQDLGEKGVLKLEITQLQGQVQKLLGQLGTEVYTSFTEKGFQSVSSEDPEISALVAQISEVKKSIEKRENELKS</sequence>
<proteinExistence type="predicted"/>
<organism evidence="1">
    <name type="scientific">Gracilinema caldarium</name>
    <dbReference type="NCBI Taxonomy" id="215591"/>
    <lineage>
        <taxon>Bacteria</taxon>
        <taxon>Pseudomonadati</taxon>
        <taxon>Spirochaetota</taxon>
        <taxon>Spirochaetia</taxon>
        <taxon>Spirochaetales</taxon>
        <taxon>Breznakiellaceae</taxon>
        <taxon>Gracilinema</taxon>
    </lineage>
</organism>
<comment type="caution">
    <text evidence="1">The sequence shown here is derived from an EMBL/GenBank/DDBJ whole genome shotgun (WGS) entry which is preliminary data.</text>
</comment>
<accession>A0A7C3E5Q6</accession>
<dbReference type="EMBL" id="DSVL01000058">
    <property type="protein sequence ID" value="HFH28251.1"/>
    <property type="molecule type" value="Genomic_DNA"/>
</dbReference>
<evidence type="ECO:0000313" key="1">
    <source>
        <dbReference type="EMBL" id="HFH28251.1"/>
    </source>
</evidence>
<reference evidence="1" key="1">
    <citation type="journal article" date="2020" name="mSystems">
        <title>Genome- and Community-Level Interaction Insights into Carbon Utilization and Element Cycling Functions of Hydrothermarchaeota in Hydrothermal Sediment.</title>
        <authorList>
            <person name="Zhou Z."/>
            <person name="Liu Y."/>
            <person name="Xu W."/>
            <person name="Pan J."/>
            <person name="Luo Z.H."/>
            <person name="Li M."/>
        </authorList>
    </citation>
    <scope>NUCLEOTIDE SEQUENCE [LARGE SCALE GENOMIC DNA]</scope>
    <source>
        <strain evidence="1">SpSt-503</strain>
    </source>
</reference>
<protein>
    <submittedName>
        <fullName evidence="1">Uncharacterized protein</fullName>
    </submittedName>
</protein>